<protein>
    <submittedName>
        <fullName evidence="3">FxDxF family PEP-CTERM protein</fullName>
    </submittedName>
</protein>
<reference evidence="3 4" key="1">
    <citation type="submission" date="2022-10" db="EMBL/GenBank/DDBJ databases">
        <title>paucibacter sp. hw8 Genome sequencing.</title>
        <authorList>
            <person name="Park S."/>
        </authorList>
    </citation>
    <scope>NUCLEOTIDE SEQUENCE [LARGE SCALE GENOMIC DNA]</scope>
    <source>
        <strain evidence="4">hw8</strain>
    </source>
</reference>
<feature type="domain" description="Ice-binding protein C-terminal" evidence="2">
    <location>
        <begin position="143"/>
        <end position="167"/>
    </location>
</feature>
<dbReference type="InterPro" id="IPR013424">
    <property type="entry name" value="Ice-binding_C"/>
</dbReference>
<dbReference type="NCBIfam" id="NF038126">
    <property type="entry name" value="PEP_CTERM_FxDxF"/>
    <property type="match status" value="1"/>
</dbReference>
<dbReference type="NCBIfam" id="TIGR02595">
    <property type="entry name" value="PEP_CTERM"/>
    <property type="match status" value="1"/>
</dbReference>
<comment type="caution">
    <text evidence="3">The sequence shown here is derived from an EMBL/GenBank/DDBJ whole genome shotgun (WGS) entry which is preliminary data.</text>
</comment>
<sequence>MKPQFLAAGVLALSSVSAFAANQTLNFTLVSPVGSAPVFAADFTGTPALLSGGTDVLTFTGLPFSSFDFSLSLQSQNVSWLTSTLNGTAIGFTAPLGKNKVEFGYVEGTSTPGFVLDLVGSTLSTAASYSGTLTVTAVGSTQAVPEPASYAMLLAGLGALGFVVRRRQVR</sequence>
<dbReference type="RefSeq" id="WP_273595734.1">
    <property type="nucleotide sequence ID" value="NZ_JAQQXS010000004.1"/>
</dbReference>
<dbReference type="EMBL" id="JAQQXS010000004">
    <property type="protein sequence ID" value="MDC8784614.1"/>
    <property type="molecule type" value="Genomic_DNA"/>
</dbReference>
<evidence type="ECO:0000313" key="4">
    <source>
        <dbReference type="Proteomes" id="UP001219862"/>
    </source>
</evidence>
<keyword evidence="1" id="KW-0732">Signal</keyword>
<dbReference type="Proteomes" id="UP001219862">
    <property type="component" value="Unassembled WGS sequence"/>
</dbReference>
<feature type="chain" id="PRO_5046782767" evidence="1">
    <location>
        <begin position="21"/>
        <end position="170"/>
    </location>
</feature>
<name>A0ABT5KNZ2_9BURK</name>
<evidence type="ECO:0000256" key="1">
    <source>
        <dbReference type="SAM" id="SignalP"/>
    </source>
</evidence>
<evidence type="ECO:0000313" key="3">
    <source>
        <dbReference type="EMBL" id="MDC8784614.1"/>
    </source>
</evidence>
<evidence type="ECO:0000259" key="2">
    <source>
        <dbReference type="Pfam" id="PF07589"/>
    </source>
</evidence>
<proteinExistence type="predicted"/>
<organism evidence="3 4">
    <name type="scientific">Roseateles koreensis</name>
    <dbReference type="NCBI Taxonomy" id="2987526"/>
    <lineage>
        <taxon>Bacteria</taxon>
        <taxon>Pseudomonadati</taxon>
        <taxon>Pseudomonadota</taxon>
        <taxon>Betaproteobacteria</taxon>
        <taxon>Burkholderiales</taxon>
        <taxon>Sphaerotilaceae</taxon>
        <taxon>Roseateles</taxon>
    </lineage>
</organism>
<feature type="signal peptide" evidence="1">
    <location>
        <begin position="1"/>
        <end position="20"/>
    </location>
</feature>
<keyword evidence="4" id="KW-1185">Reference proteome</keyword>
<accession>A0ABT5KNZ2</accession>
<dbReference type="Pfam" id="PF07589">
    <property type="entry name" value="PEP-CTERM"/>
    <property type="match status" value="1"/>
</dbReference>
<gene>
    <name evidence="3" type="ORF">PRZ01_05370</name>
</gene>